<dbReference type="PROSITE" id="PS50801">
    <property type="entry name" value="STAS"/>
    <property type="match status" value="1"/>
</dbReference>
<comment type="caution">
    <text evidence="3">The sequence shown here is derived from an EMBL/GenBank/DDBJ whole genome shotgun (WGS) entry which is preliminary data.</text>
</comment>
<evidence type="ECO:0000313" key="3">
    <source>
        <dbReference type="EMBL" id="MBB6451271.1"/>
    </source>
</evidence>
<dbReference type="Pfam" id="PF01740">
    <property type="entry name" value="STAS"/>
    <property type="match status" value="1"/>
</dbReference>
<accession>A0A841PX99</accession>
<dbReference type="InterPro" id="IPR036513">
    <property type="entry name" value="STAS_dom_sf"/>
</dbReference>
<dbReference type="Gene3D" id="3.30.750.24">
    <property type="entry name" value="STAS domain"/>
    <property type="match status" value="1"/>
</dbReference>
<protein>
    <submittedName>
        <fullName evidence="3">RsbT co-antagonist protein RsbR</fullName>
    </submittedName>
</protein>
<dbReference type="InterPro" id="IPR002645">
    <property type="entry name" value="STAS_dom"/>
</dbReference>
<sequence>MHSSVVDFIYQNKDIYIKKWRSTLDELDLNIYHSSISNEIIEETKAEFIDLVFGTLYTGEGEVAARFRRFADRLIYYHIPLSEFIRSLQLLRRVIMHDLEEQSTKEQYDRYNVDLEDWLDENINKLVDEFSNARENTVNLQNTALKELSAPLIPVFDKICVMPLVGTVDTERAKQIMESLLDGIIQHRAQVVLIDITGVPVVDTMVAHHIIKASQAVQLVGAECILVGIRPEIAQTIVNLGIDLSKIITKSTLQKGVYTALQMTRREIITLDEQRSTEV</sequence>
<name>A0A841PX99_9BACL</name>
<evidence type="ECO:0000313" key="4">
    <source>
        <dbReference type="Proteomes" id="UP000568839"/>
    </source>
</evidence>
<dbReference type="PANTHER" id="PTHR33745:SF3">
    <property type="entry name" value="RSBT CO-ANTAGONIST PROTEIN RSBRC"/>
    <property type="match status" value="1"/>
</dbReference>
<dbReference type="SUPFAM" id="SSF52091">
    <property type="entry name" value="SpoIIaa-like"/>
    <property type="match status" value="1"/>
</dbReference>
<keyword evidence="4" id="KW-1185">Reference proteome</keyword>
<dbReference type="InterPro" id="IPR012292">
    <property type="entry name" value="Globin/Proto"/>
</dbReference>
<dbReference type="GO" id="GO:0020037">
    <property type="term" value="F:heme binding"/>
    <property type="evidence" value="ECO:0007669"/>
    <property type="project" value="InterPro"/>
</dbReference>
<dbReference type="AlphaFoldDB" id="A0A841PX99"/>
<dbReference type="InterPro" id="IPR014792">
    <property type="entry name" value="RsbRA_N"/>
</dbReference>
<gene>
    <name evidence="3" type="ORF">HNR44_003265</name>
</gene>
<dbReference type="InterPro" id="IPR051932">
    <property type="entry name" value="Bact_StressResp_Reg"/>
</dbReference>
<dbReference type="RefSeq" id="WP_184405323.1">
    <property type="nucleotide sequence ID" value="NZ_JACHHJ010000005.1"/>
</dbReference>
<feature type="domain" description="STAS" evidence="2">
    <location>
        <begin position="149"/>
        <end position="264"/>
    </location>
</feature>
<proteinExistence type="predicted"/>
<dbReference type="Gene3D" id="1.10.490.10">
    <property type="entry name" value="Globins"/>
    <property type="match status" value="1"/>
</dbReference>
<dbReference type="Proteomes" id="UP000568839">
    <property type="component" value="Unassembled WGS sequence"/>
</dbReference>
<organism evidence="3 4">
    <name type="scientific">Geomicrobium halophilum</name>
    <dbReference type="NCBI Taxonomy" id="549000"/>
    <lineage>
        <taxon>Bacteria</taxon>
        <taxon>Bacillati</taxon>
        <taxon>Bacillota</taxon>
        <taxon>Bacilli</taxon>
        <taxon>Bacillales</taxon>
        <taxon>Geomicrobium</taxon>
    </lineage>
</organism>
<evidence type="ECO:0000256" key="1">
    <source>
        <dbReference type="ARBA" id="ARBA00022553"/>
    </source>
</evidence>
<reference evidence="3 4" key="1">
    <citation type="submission" date="2020-08" db="EMBL/GenBank/DDBJ databases">
        <title>Genomic Encyclopedia of Type Strains, Phase IV (KMG-IV): sequencing the most valuable type-strain genomes for metagenomic binning, comparative biology and taxonomic classification.</title>
        <authorList>
            <person name="Goeker M."/>
        </authorList>
    </citation>
    <scope>NUCLEOTIDE SEQUENCE [LARGE SCALE GENOMIC DNA]</scope>
    <source>
        <strain evidence="3 4">DSM 21769</strain>
    </source>
</reference>
<dbReference type="Pfam" id="PF08678">
    <property type="entry name" value="Rsbr_N"/>
    <property type="match status" value="1"/>
</dbReference>
<dbReference type="CDD" id="cd07041">
    <property type="entry name" value="STAS_RsbR_RsbS_like"/>
    <property type="match status" value="1"/>
</dbReference>
<keyword evidence="1" id="KW-0597">Phosphoprotein</keyword>
<evidence type="ECO:0000259" key="2">
    <source>
        <dbReference type="PROSITE" id="PS50801"/>
    </source>
</evidence>
<dbReference type="GO" id="GO:0019825">
    <property type="term" value="F:oxygen binding"/>
    <property type="evidence" value="ECO:0007669"/>
    <property type="project" value="InterPro"/>
</dbReference>
<dbReference type="EMBL" id="JACHHJ010000005">
    <property type="protein sequence ID" value="MBB6451271.1"/>
    <property type="molecule type" value="Genomic_DNA"/>
</dbReference>
<dbReference type="PANTHER" id="PTHR33745">
    <property type="entry name" value="RSBT ANTAGONIST PROTEIN RSBS-RELATED"/>
    <property type="match status" value="1"/>
</dbReference>